<gene>
    <name evidence="2" type="ORF">EDD40_5405</name>
</gene>
<dbReference type="RefSeq" id="WP_246037825.1">
    <property type="nucleotide sequence ID" value="NZ_RJKM01000001.1"/>
</dbReference>
<evidence type="ECO:0000313" key="2">
    <source>
        <dbReference type="EMBL" id="ROP40002.1"/>
    </source>
</evidence>
<protein>
    <submittedName>
        <fullName evidence="2">Uncharacterized protein</fullName>
    </submittedName>
</protein>
<sequence length="183" mass="20075">MSTTQPSGRPSSEQRHDELLQHIGGMLLDAAPDGFRRIDLLVRMTVAVQDATLKVYLPDGATPEVMPPEGLNAAFQEMRQVLYQPGRGTWFSARCVVNAPVRIDITYNFDHDPRFDPPVPAADFARDLQVFPRDEAFVPDWLRAKLVEAAGDPREDRPAGTSPEGTSTAGTSPEGTSTEEQNA</sequence>
<accession>A0A3N1HCI5</accession>
<evidence type="ECO:0000256" key="1">
    <source>
        <dbReference type="SAM" id="MobiDB-lite"/>
    </source>
</evidence>
<reference evidence="2 3" key="1">
    <citation type="submission" date="2018-11" db="EMBL/GenBank/DDBJ databases">
        <title>Sequencing the genomes of 1000 actinobacteria strains.</title>
        <authorList>
            <person name="Klenk H.-P."/>
        </authorList>
    </citation>
    <scope>NUCLEOTIDE SEQUENCE [LARGE SCALE GENOMIC DNA]</scope>
    <source>
        <strain evidence="2 3">DSM 44231</strain>
    </source>
</reference>
<name>A0A3N1HCI5_9PSEU</name>
<proteinExistence type="predicted"/>
<organism evidence="2 3">
    <name type="scientific">Saccharothrix texasensis</name>
    <dbReference type="NCBI Taxonomy" id="103734"/>
    <lineage>
        <taxon>Bacteria</taxon>
        <taxon>Bacillati</taxon>
        <taxon>Actinomycetota</taxon>
        <taxon>Actinomycetes</taxon>
        <taxon>Pseudonocardiales</taxon>
        <taxon>Pseudonocardiaceae</taxon>
        <taxon>Saccharothrix</taxon>
    </lineage>
</organism>
<dbReference type="Proteomes" id="UP000268727">
    <property type="component" value="Unassembled WGS sequence"/>
</dbReference>
<dbReference type="EMBL" id="RJKM01000001">
    <property type="protein sequence ID" value="ROP40002.1"/>
    <property type="molecule type" value="Genomic_DNA"/>
</dbReference>
<dbReference type="AlphaFoldDB" id="A0A3N1HCI5"/>
<comment type="caution">
    <text evidence="2">The sequence shown here is derived from an EMBL/GenBank/DDBJ whole genome shotgun (WGS) entry which is preliminary data.</text>
</comment>
<feature type="compositionally biased region" description="Basic and acidic residues" evidence="1">
    <location>
        <begin position="148"/>
        <end position="158"/>
    </location>
</feature>
<dbReference type="SUPFAM" id="SSF160424">
    <property type="entry name" value="BH3703-like"/>
    <property type="match status" value="1"/>
</dbReference>
<dbReference type="InterPro" id="IPR036170">
    <property type="entry name" value="YezG-like_sf"/>
</dbReference>
<evidence type="ECO:0000313" key="3">
    <source>
        <dbReference type="Proteomes" id="UP000268727"/>
    </source>
</evidence>
<feature type="region of interest" description="Disordered" evidence="1">
    <location>
        <begin position="148"/>
        <end position="183"/>
    </location>
</feature>
<keyword evidence="3" id="KW-1185">Reference proteome</keyword>
<feature type="compositionally biased region" description="Polar residues" evidence="1">
    <location>
        <begin position="163"/>
        <end position="183"/>
    </location>
</feature>